<dbReference type="PANTHER" id="PTHR12151:SF25">
    <property type="entry name" value="LINALOOL DEHYDRATASE_ISOMERASE DOMAIN-CONTAINING PROTEIN"/>
    <property type="match status" value="1"/>
</dbReference>
<protein>
    <submittedName>
        <fullName evidence="7">Protein SCO1/2</fullName>
    </submittedName>
</protein>
<organism evidence="7 8">
    <name type="scientific">Blastococcus colisei</name>
    <dbReference type="NCBI Taxonomy" id="1564162"/>
    <lineage>
        <taxon>Bacteria</taxon>
        <taxon>Bacillati</taxon>
        <taxon>Actinomycetota</taxon>
        <taxon>Actinomycetes</taxon>
        <taxon>Geodermatophilales</taxon>
        <taxon>Geodermatophilaceae</taxon>
        <taxon>Blastococcus</taxon>
    </lineage>
</organism>
<dbReference type="PANTHER" id="PTHR12151">
    <property type="entry name" value="ELECTRON TRANSPORT PROTIN SCO1/SENC FAMILY MEMBER"/>
    <property type="match status" value="1"/>
</dbReference>
<feature type="disulfide bond" description="Redox-active" evidence="4">
    <location>
        <begin position="93"/>
        <end position="97"/>
    </location>
</feature>
<evidence type="ECO:0000313" key="8">
    <source>
        <dbReference type="Proteomes" id="UP000319865"/>
    </source>
</evidence>
<feature type="region of interest" description="Disordered" evidence="5">
    <location>
        <begin position="185"/>
        <end position="204"/>
    </location>
</feature>
<dbReference type="RefSeq" id="WP_211355113.1">
    <property type="nucleotide sequence ID" value="NZ_VFQE01000001.1"/>
</dbReference>
<dbReference type="InterPro" id="IPR003782">
    <property type="entry name" value="SCO1/SenC"/>
</dbReference>
<keyword evidence="2 3" id="KW-0186">Copper</keyword>
<keyword evidence="3" id="KW-0479">Metal-binding</keyword>
<dbReference type="CDD" id="cd02968">
    <property type="entry name" value="SCO"/>
    <property type="match status" value="1"/>
</dbReference>
<evidence type="ECO:0000256" key="5">
    <source>
        <dbReference type="SAM" id="MobiDB-lite"/>
    </source>
</evidence>
<dbReference type="InterPro" id="IPR013766">
    <property type="entry name" value="Thioredoxin_domain"/>
</dbReference>
<proteinExistence type="inferred from homology"/>
<gene>
    <name evidence="7" type="ORF">FHU33_2527</name>
</gene>
<dbReference type="GO" id="GO:0046872">
    <property type="term" value="F:metal ion binding"/>
    <property type="evidence" value="ECO:0007669"/>
    <property type="project" value="UniProtKB-KW"/>
</dbReference>
<accession>A0A543PG99</accession>
<name>A0A543PG99_9ACTN</name>
<evidence type="ECO:0000256" key="4">
    <source>
        <dbReference type="PIRSR" id="PIRSR603782-2"/>
    </source>
</evidence>
<dbReference type="Proteomes" id="UP000319865">
    <property type="component" value="Unassembled WGS sequence"/>
</dbReference>
<dbReference type="InterPro" id="IPR036249">
    <property type="entry name" value="Thioredoxin-like_sf"/>
</dbReference>
<keyword evidence="4" id="KW-1015">Disulfide bond</keyword>
<dbReference type="SUPFAM" id="SSF52833">
    <property type="entry name" value="Thioredoxin-like"/>
    <property type="match status" value="1"/>
</dbReference>
<evidence type="ECO:0000256" key="2">
    <source>
        <dbReference type="ARBA" id="ARBA00023008"/>
    </source>
</evidence>
<evidence type="ECO:0000256" key="3">
    <source>
        <dbReference type="PIRSR" id="PIRSR603782-1"/>
    </source>
</evidence>
<comment type="similarity">
    <text evidence="1">Belongs to the SCO1/2 family.</text>
</comment>
<keyword evidence="8" id="KW-1185">Reference proteome</keyword>
<dbReference type="PROSITE" id="PS51352">
    <property type="entry name" value="THIOREDOXIN_2"/>
    <property type="match status" value="1"/>
</dbReference>
<feature type="binding site" evidence="3">
    <location>
        <position position="97"/>
    </location>
    <ligand>
        <name>Cu cation</name>
        <dbReference type="ChEBI" id="CHEBI:23378"/>
    </ligand>
</feature>
<dbReference type="AlphaFoldDB" id="A0A543PG99"/>
<dbReference type="Pfam" id="PF02630">
    <property type="entry name" value="SCO1-SenC"/>
    <property type="match status" value="1"/>
</dbReference>
<evidence type="ECO:0000259" key="6">
    <source>
        <dbReference type="PROSITE" id="PS51352"/>
    </source>
</evidence>
<dbReference type="EMBL" id="VFQE01000001">
    <property type="protein sequence ID" value="TQN43103.1"/>
    <property type="molecule type" value="Genomic_DNA"/>
</dbReference>
<sequence>MPGAPGRAALGSAVLVGGLLLTGCGQGATGAVEASPAGGARVTTQDDGFHGTRMQQAQPRPDLTLPTTSGDLFDLGDRPEDEITLLFFGYTHCPDLCPTTMADLALARDMLAPEIRDRVQVVFVTEDPERDTPEALREWLDRFDPEFIGLIGGNEATAAALRELYLPESAQVADPSTAIVHPHEADEHAGEAHGQDGGGHSHGNYGVDHAGAVYAWGPGSRSIVYTGGTTPDQYAEDLTRLAAAD</sequence>
<feature type="region of interest" description="Disordered" evidence="5">
    <location>
        <begin position="31"/>
        <end position="67"/>
    </location>
</feature>
<feature type="compositionally biased region" description="Basic and acidic residues" evidence="5">
    <location>
        <begin position="185"/>
        <end position="194"/>
    </location>
</feature>
<evidence type="ECO:0000256" key="1">
    <source>
        <dbReference type="ARBA" id="ARBA00010996"/>
    </source>
</evidence>
<feature type="binding site" evidence="3">
    <location>
        <position position="93"/>
    </location>
    <ligand>
        <name>Cu cation</name>
        <dbReference type="ChEBI" id="CHEBI:23378"/>
    </ligand>
</feature>
<evidence type="ECO:0000313" key="7">
    <source>
        <dbReference type="EMBL" id="TQN43103.1"/>
    </source>
</evidence>
<dbReference type="Gene3D" id="3.40.30.10">
    <property type="entry name" value="Glutaredoxin"/>
    <property type="match status" value="1"/>
</dbReference>
<reference evidence="7 8" key="1">
    <citation type="submission" date="2019-06" db="EMBL/GenBank/DDBJ databases">
        <title>Sequencing the genomes of 1000 actinobacteria strains.</title>
        <authorList>
            <person name="Klenk H.-P."/>
        </authorList>
    </citation>
    <scope>NUCLEOTIDE SEQUENCE [LARGE SCALE GENOMIC DNA]</scope>
    <source>
        <strain evidence="7 8">DSM 46837</strain>
    </source>
</reference>
<comment type="caution">
    <text evidence="7">The sequence shown here is derived from an EMBL/GenBank/DDBJ whole genome shotgun (WGS) entry which is preliminary data.</text>
</comment>
<feature type="domain" description="Thioredoxin" evidence="6">
    <location>
        <begin position="54"/>
        <end position="243"/>
    </location>
</feature>
<dbReference type="PROSITE" id="PS51257">
    <property type="entry name" value="PROKAR_LIPOPROTEIN"/>
    <property type="match status" value="1"/>
</dbReference>